<keyword evidence="2" id="KW-0805">Transcription regulation</keyword>
<accession>A0A5B0N4V1</accession>
<keyword evidence="7" id="KW-1185">Reference proteome</keyword>
<protein>
    <submittedName>
        <fullName evidence="6">Uncharacterized protein</fullName>
    </submittedName>
</protein>
<evidence type="ECO:0000256" key="3">
    <source>
        <dbReference type="ARBA" id="ARBA00023125"/>
    </source>
</evidence>
<dbReference type="GO" id="GO:0000981">
    <property type="term" value="F:DNA-binding transcription factor activity, RNA polymerase II-specific"/>
    <property type="evidence" value="ECO:0007669"/>
    <property type="project" value="TreeGrafter"/>
</dbReference>
<evidence type="ECO:0000313" key="6">
    <source>
        <dbReference type="EMBL" id="KAA1083752.1"/>
    </source>
</evidence>
<reference evidence="6 7" key="1">
    <citation type="submission" date="2019-05" db="EMBL/GenBank/DDBJ databases">
        <title>Emergence of the Ug99 lineage of the wheat stem rust pathogen through somatic hybridization.</title>
        <authorList>
            <person name="Li F."/>
            <person name="Upadhyaya N.M."/>
            <person name="Sperschneider J."/>
            <person name="Matny O."/>
            <person name="Nguyen-Phuc H."/>
            <person name="Mago R."/>
            <person name="Raley C."/>
            <person name="Miller M.E."/>
            <person name="Silverstein K.A.T."/>
            <person name="Henningsen E."/>
            <person name="Hirsch C.D."/>
            <person name="Visser B."/>
            <person name="Pretorius Z.A."/>
            <person name="Steffenson B.J."/>
            <person name="Schwessinger B."/>
            <person name="Dodds P.N."/>
            <person name="Figueroa M."/>
        </authorList>
    </citation>
    <scope>NUCLEOTIDE SEQUENCE [LARGE SCALE GENOMIC DNA]</scope>
    <source>
        <strain evidence="6">21-0</strain>
    </source>
</reference>
<keyword evidence="4" id="KW-0804">Transcription</keyword>
<keyword evidence="5" id="KW-0539">Nucleus</keyword>
<evidence type="ECO:0000256" key="1">
    <source>
        <dbReference type="ARBA" id="ARBA00004123"/>
    </source>
</evidence>
<comment type="subcellular location">
    <subcellularLocation>
        <location evidence="1">Nucleus</location>
    </subcellularLocation>
</comment>
<proteinExistence type="predicted"/>
<dbReference type="PANTHER" id="PTHR11988:SF27">
    <property type="entry name" value="GH27708P"/>
    <property type="match status" value="1"/>
</dbReference>
<dbReference type="GO" id="GO:0005634">
    <property type="term" value="C:nucleus"/>
    <property type="evidence" value="ECO:0007669"/>
    <property type="project" value="UniProtKB-SubCell"/>
</dbReference>
<sequence length="551" mass="62019">MAQLSDLPSAVVLRIINHLIRTPPDRRLNEVDHHDLDYKQIAPLLYEQSLRRPLEPGYIGTSRFLYDQGLPHPPSPPAGATFPDGLPKNPLLPSSLINRTFQRCAQQVLFRDVTLQTPWDAMLFLRSLDCPSSLDKPDLVRNQSEVWMDSIMIVQSSHTDPARPNQLAQNVRSIQFMWGGPCSLGKGGGYLICEILQRCPKIERIAIGTTLLVRCKDPVLDALASCSLVKEFVVLKNPIKGIPGWLANDISTRLLPNWDRLETIDFTRLCSRYDERKEPIPQPIPVINCALRKIILVQPDVYAEQLSLILKSSRESMQTLKIIDPHFKLTRAGLCQVLIDCAGPNLESLTIEINVGVNMTWDQIHYKDIIQGSDDPSKNRNLLDIVFRTSYAMSNLKSLTFAGSLASSDLFALLPPSIVKLAWERCHITGAAFAAALSSYQYYPSDEDLDDPYGPAQQVPLLPNLKCCSVRHAHDWEGDYKRAIQASFRARGACYHNKKYPSWCPYYDEGEPMELNNAYGLDHGDDYGCAGCVPSDDSDHGEFYDNQYEFL</sequence>
<dbReference type="EMBL" id="VSWC01000118">
    <property type="protein sequence ID" value="KAA1083752.1"/>
    <property type="molecule type" value="Genomic_DNA"/>
</dbReference>
<dbReference type="SUPFAM" id="SSF52047">
    <property type="entry name" value="RNI-like"/>
    <property type="match status" value="1"/>
</dbReference>
<gene>
    <name evidence="6" type="ORF">PGT21_005860</name>
</gene>
<evidence type="ECO:0000256" key="5">
    <source>
        <dbReference type="ARBA" id="ARBA00023242"/>
    </source>
</evidence>
<evidence type="ECO:0000313" key="7">
    <source>
        <dbReference type="Proteomes" id="UP000324748"/>
    </source>
</evidence>
<keyword evidence="3" id="KW-0238">DNA-binding</keyword>
<evidence type="ECO:0000256" key="4">
    <source>
        <dbReference type="ARBA" id="ARBA00023163"/>
    </source>
</evidence>
<dbReference type="Proteomes" id="UP000324748">
    <property type="component" value="Unassembled WGS sequence"/>
</dbReference>
<dbReference type="AlphaFoldDB" id="A0A5B0N4V1"/>
<evidence type="ECO:0000256" key="2">
    <source>
        <dbReference type="ARBA" id="ARBA00023015"/>
    </source>
</evidence>
<dbReference type="InterPro" id="IPR040223">
    <property type="entry name" value="PAR_bZIP"/>
</dbReference>
<comment type="caution">
    <text evidence="6">The sequence shown here is derived from an EMBL/GenBank/DDBJ whole genome shotgun (WGS) entry which is preliminary data.</text>
</comment>
<organism evidence="6 7">
    <name type="scientific">Puccinia graminis f. sp. tritici</name>
    <dbReference type="NCBI Taxonomy" id="56615"/>
    <lineage>
        <taxon>Eukaryota</taxon>
        <taxon>Fungi</taxon>
        <taxon>Dikarya</taxon>
        <taxon>Basidiomycota</taxon>
        <taxon>Pucciniomycotina</taxon>
        <taxon>Pucciniomycetes</taxon>
        <taxon>Pucciniales</taxon>
        <taxon>Pucciniaceae</taxon>
        <taxon>Puccinia</taxon>
    </lineage>
</organism>
<dbReference type="OrthoDB" id="2529772at2759"/>
<dbReference type="GO" id="GO:0000978">
    <property type="term" value="F:RNA polymerase II cis-regulatory region sequence-specific DNA binding"/>
    <property type="evidence" value="ECO:0007669"/>
    <property type="project" value="TreeGrafter"/>
</dbReference>
<dbReference type="PANTHER" id="PTHR11988">
    <property type="entry name" value="THYROTROPH EMBRYONIC FACTOR RELATED"/>
    <property type="match status" value="1"/>
</dbReference>
<name>A0A5B0N4V1_PUCGR</name>